<sequence>MSLTAAGRYAGAFILLAFGFYGIGSALAGQFAGTVLVVLNSVMVFAIGVLVFRVLRRPHPGAAWTYLVARGAEAFLLTAGIVLLDPVGAGAADIAYQVAMLALALGSLPFCLALHRRRWVPRWLAIWGFAGYALLATGMVAELTGASVGVVLAIPGGLFEVVFGILLLVRGFAPATAGQPGTTTGKPGTTTGQPDAATGVDGDLRASRSALAAGLGLLSMAVLAGLATFGVVERMVSADPVETTTRLLSHHQLFVFAVVALFTVACLDVLVAWSLRAFFADTHRAVALLSASCRTGYGVVFAVAITHLIAAAGLLHDGAATDRNSQRVYAQITGFQDVWSLGLIVFGVHLMLVGWLAWRSPTVPTWVAVLVAIAGAGYLADSIGVLVSAGYAVEVTAVTFVGEVVLMVWLLVFAARSPRRRRSTTTEGDPARPLQPA</sequence>
<feature type="transmembrane region" description="Helical" evidence="1">
    <location>
        <begin position="210"/>
        <end position="232"/>
    </location>
</feature>
<evidence type="ECO:0000256" key="1">
    <source>
        <dbReference type="SAM" id="Phobius"/>
    </source>
</evidence>
<feature type="transmembrane region" description="Helical" evidence="1">
    <location>
        <begin position="365"/>
        <end position="389"/>
    </location>
</feature>
<feature type="transmembrane region" description="Helical" evidence="1">
    <location>
        <begin position="147"/>
        <end position="169"/>
    </location>
</feature>
<evidence type="ECO:0000313" key="2">
    <source>
        <dbReference type="EMBL" id="MBO4205058.1"/>
    </source>
</evidence>
<protein>
    <submittedName>
        <fullName evidence="2">DUF4386 family protein</fullName>
    </submittedName>
</protein>
<feature type="transmembrane region" description="Helical" evidence="1">
    <location>
        <begin position="338"/>
        <end position="358"/>
    </location>
</feature>
<keyword evidence="1" id="KW-0812">Transmembrane</keyword>
<dbReference type="InterPro" id="IPR025495">
    <property type="entry name" value="DUF4386"/>
</dbReference>
<dbReference type="RefSeq" id="WP_208811243.1">
    <property type="nucleotide sequence ID" value="NZ_WVUH01000013.1"/>
</dbReference>
<dbReference type="Pfam" id="PF14329">
    <property type="entry name" value="DUF4386"/>
    <property type="match status" value="2"/>
</dbReference>
<feature type="transmembrane region" description="Helical" evidence="1">
    <location>
        <begin position="252"/>
        <end position="275"/>
    </location>
</feature>
<feature type="transmembrane region" description="Helical" evidence="1">
    <location>
        <begin position="395"/>
        <end position="415"/>
    </location>
</feature>
<feature type="transmembrane region" description="Helical" evidence="1">
    <location>
        <begin position="296"/>
        <end position="315"/>
    </location>
</feature>
<feature type="transmembrane region" description="Helical" evidence="1">
    <location>
        <begin position="67"/>
        <end position="88"/>
    </location>
</feature>
<dbReference type="EMBL" id="WVUH01000013">
    <property type="protein sequence ID" value="MBO4205058.1"/>
    <property type="molecule type" value="Genomic_DNA"/>
</dbReference>
<organism evidence="2 3">
    <name type="scientific">Micromonospora echinofusca</name>
    <dbReference type="NCBI Taxonomy" id="47858"/>
    <lineage>
        <taxon>Bacteria</taxon>
        <taxon>Bacillati</taxon>
        <taxon>Actinomycetota</taxon>
        <taxon>Actinomycetes</taxon>
        <taxon>Micromonosporales</taxon>
        <taxon>Micromonosporaceae</taxon>
        <taxon>Micromonospora</taxon>
    </lineage>
</organism>
<reference evidence="2 3" key="1">
    <citation type="submission" date="2019-12" db="EMBL/GenBank/DDBJ databases">
        <title>Whole genome sequencing of endophytic Actinobacterium Micromonospora sp. MPMI6T.</title>
        <authorList>
            <person name="Evv R."/>
            <person name="Podile A.R."/>
        </authorList>
    </citation>
    <scope>NUCLEOTIDE SEQUENCE [LARGE SCALE GENOMIC DNA]</scope>
    <source>
        <strain evidence="2 3">MPMI6</strain>
    </source>
</reference>
<dbReference type="Proteomes" id="UP000823521">
    <property type="component" value="Unassembled WGS sequence"/>
</dbReference>
<feature type="transmembrane region" description="Helical" evidence="1">
    <location>
        <begin position="123"/>
        <end position="141"/>
    </location>
</feature>
<gene>
    <name evidence="2" type="ORF">GSF22_03400</name>
</gene>
<comment type="caution">
    <text evidence="2">The sequence shown here is derived from an EMBL/GenBank/DDBJ whole genome shotgun (WGS) entry which is preliminary data.</text>
</comment>
<feature type="transmembrane region" description="Helical" evidence="1">
    <location>
        <begin position="94"/>
        <end position="114"/>
    </location>
</feature>
<proteinExistence type="predicted"/>
<keyword evidence="1" id="KW-0472">Membrane</keyword>
<keyword evidence="1" id="KW-1133">Transmembrane helix</keyword>
<evidence type="ECO:0000313" key="3">
    <source>
        <dbReference type="Proteomes" id="UP000823521"/>
    </source>
</evidence>
<name>A0ABS3VKJ8_MICEH</name>
<keyword evidence="3" id="KW-1185">Reference proteome</keyword>
<accession>A0ABS3VKJ8</accession>
<feature type="transmembrane region" description="Helical" evidence="1">
    <location>
        <begin position="38"/>
        <end position="55"/>
    </location>
</feature>